<feature type="coiled-coil region" evidence="1">
    <location>
        <begin position="65"/>
        <end position="99"/>
    </location>
</feature>
<dbReference type="EMBL" id="IACM01147067">
    <property type="protein sequence ID" value="LAB39571.1"/>
    <property type="molecule type" value="Transcribed_RNA"/>
</dbReference>
<protein>
    <submittedName>
        <fullName evidence="2">Uncharacterized protein</fullName>
    </submittedName>
</protein>
<evidence type="ECO:0000256" key="1">
    <source>
        <dbReference type="SAM" id="Coils"/>
    </source>
</evidence>
<name>A0A2D4N1L7_9SAUR</name>
<evidence type="ECO:0000313" key="2">
    <source>
        <dbReference type="EMBL" id="LAB39571.1"/>
    </source>
</evidence>
<accession>A0A2D4N1L7</accession>
<organism evidence="2">
    <name type="scientific">Micrurus spixii</name>
    <name type="common">Amazon coral snake</name>
    <dbReference type="NCBI Taxonomy" id="129469"/>
    <lineage>
        <taxon>Eukaryota</taxon>
        <taxon>Metazoa</taxon>
        <taxon>Chordata</taxon>
        <taxon>Craniata</taxon>
        <taxon>Vertebrata</taxon>
        <taxon>Euteleostomi</taxon>
        <taxon>Lepidosauria</taxon>
        <taxon>Squamata</taxon>
        <taxon>Bifurcata</taxon>
        <taxon>Unidentata</taxon>
        <taxon>Episquamata</taxon>
        <taxon>Toxicofera</taxon>
        <taxon>Serpentes</taxon>
        <taxon>Colubroidea</taxon>
        <taxon>Elapidae</taxon>
        <taxon>Elapinae</taxon>
        <taxon>Micrurus</taxon>
    </lineage>
</organism>
<reference evidence="2" key="2">
    <citation type="submission" date="2017-11" db="EMBL/GenBank/DDBJ databases">
        <title>Coralsnake Venomics: Analyses of Venom Gland Transcriptomes and Proteomes of Six Brazilian Taxa.</title>
        <authorList>
            <person name="Aird S.D."/>
            <person name="Jorge da Silva N."/>
            <person name="Qiu L."/>
            <person name="Villar-Briones A."/>
            <person name="Aparecida-Saddi V."/>
            <person name="Campos-Telles M.P."/>
            <person name="Grau M."/>
            <person name="Mikheyev A.S."/>
        </authorList>
    </citation>
    <scope>NUCLEOTIDE SEQUENCE</scope>
    <source>
        <tissue evidence="2">Venom_gland</tissue>
    </source>
</reference>
<sequence length="105" mass="11621">MTSAITTTLKTEKKIASIPSLTVPSPAGQKMIEGMLGAEKQSATSNIQTIKTTLLAIQETMMKMQENMSKNHVEMKGDINKLEAKVDTIQQTIEKNEQKKTRGRN</sequence>
<reference evidence="2" key="1">
    <citation type="submission" date="2017-07" db="EMBL/GenBank/DDBJ databases">
        <authorList>
            <person name="Mikheyev A."/>
            <person name="Grau M."/>
        </authorList>
    </citation>
    <scope>NUCLEOTIDE SEQUENCE</scope>
    <source>
        <tissue evidence="2">Venom_gland</tissue>
    </source>
</reference>
<proteinExistence type="predicted"/>
<dbReference type="AlphaFoldDB" id="A0A2D4N1L7"/>
<keyword evidence="1" id="KW-0175">Coiled coil</keyword>